<dbReference type="Proteomes" id="UP000006643">
    <property type="component" value="Unassembled WGS sequence"/>
</dbReference>
<evidence type="ECO:0000313" key="1">
    <source>
        <dbReference type="EMBL" id="EEY52983.1"/>
    </source>
</evidence>
<sequence>MVWRAREGEESTAGDDRAGRETARCLTALPCGRRFGPWTRKFGRLRKCHDVPAAPELI</sequence>
<dbReference type="AlphaFoldDB" id="D0P0L7"/>
<accession>D0P0L7</accession>
<dbReference type="VEuPathDB" id="FungiDB:PITG_19566"/>
<name>D0P0L7_PHYIT</name>
<keyword evidence="2" id="KW-1185">Reference proteome</keyword>
<proteinExistence type="predicted"/>
<dbReference type="GeneID" id="9467001"/>
<dbReference type="RefSeq" id="XP_002896155.1">
    <property type="nucleotide sequence ID" value="XM_002896109.1"/>
</dbReference>
<reference evidence="2" key="1">
    <citation type="journal article" date="2009" name="Nature">
        <title>Genome sequence and analysis of the Irish potato famine pathogen Phytophthora infestans.</title>
        <authorList>
            <consortium name="The Broad Institute Genome Sequencing Platform"/>
            <person name="Haas B.J."/>
            <person name="Kamoun S."/>
            <person name="Zody M.C."/>
            <person name="Jiang R.H."/>
            <person name="Handsaker R.E."/>
            <person name="Cano L.M."/>
            <person name="Grabherr M."/>
            <person name="Kodira C.D."/>
            <person name="Raffaele S."/>
            <person name="Torto-Alalibo T."/>
            <person name="Bozkurt T.O."/>
            <person name="Ah-Fong A.M."/>
            <person name="Alvarado L."/>
            <person name="Anderson V.L."/>
            <person name="Armstrong M.R."/>
            <person name="Avrova A."/>
            <person name="Baxter L."/>
            <person name="Beynon J."/>
            <person name="Boevink P.C."/>
            <person name="Bollmann S.R."/>
            <person name="Bos J.I."/>
            <person name="Bulone V."/>
            <person name="Cai G."/>
            <person name="Cakir C."/>
            <person name="Carrington J.C."/>
            <person name="Chawner M."/>
            <person name="Conti L."/>
            <person name="Costanzo S."/>
            <person name="Ewan R."/>
            <person name="Fahlgren N."/>
            <person name="Fischbach M.A."/>
            <person name="Fugelstad J."/>
            <person name="Gilroy E.M."/>
            <person name="Gnerre S."/>
            <person name="Green P.J."/>
            <person name="Grenville-Briggs L.J."/>
            <person name="Griffith J."/>
            <person name="Grunwald N.J."/>
            <person name="Horn K."/>
            <person name="Horner N.R."/>
            <person name="Hu C.H."/>
            <person name="Huitema E."/>
            <person name="Jeong D.H."/>
            <person name="Jones A.M."/>
            <person name="Jones J.D."/>
            <person name="Jones R.W."/>
            <person name="Karlsson E.K."/>
            <person name="Kunjeti S.G."/>
            <person name="Lamour K."/>
            <person name="Liu Z."/>
            <person name="Ma L."/>
            <person name="Maclean D."/>
            <person name="Chibucos M.C."/>
            <person name="McDonald H."/>
            <person name="McWalters J."/>
            <person name="Meijer H.J."/>
            <person name="Morgan W."/>
            <person name="Morris P.F."/>
            <person name="Munro C.A."/>
            <person name="O'Neill K."/>
            <person name="Ospina-Giraldo M."/>
            <person name="Pinzon A."/>
            <person name="Pritchard L."/>
            <person name="Ramsahoye B."/>
            <person name="Ren Q."/>
            <person name="Restrepo S."/>
            <person name="Roy S."/>
            <person name="Sadanandom A."/>
            <person name="Savidor A."/>
            <person name="Schornack S."/>
            <person name="Schwartz D.C."/>
            <person name="Schumann U.D."/>
            <person name="Schwessinger B."/>
            <person name="Seyer L."/>
            <person name="Sharpe T."/>
            <person name="Silvar C."/>
            <person name="Song J."/>
            <person name="Studholme D.J."/>
            <person name="Sykes S."/>
            <person name="Thines M."/>
            <person name="van de Vondervoort P.J."/>
            <person name="Phuntumart V."/>
            <person name="Wawra S."/>
            <person name="Weide R."/>
            <person name="Win J."/>
            <person name="Young C."/>
            <person name="Zhou S."/>
            <person name="Fry W."/>
            <person name="Meyers B.C."/>
            <person name="van West P."/>
            <person name="Ristaino J."/>
            <person name="Govers F."/>
            <person name="Birch P.R."/>
            <person name="Whisson S.C."/>
            <person name="Judelson H.S."/>
            <person name="Nusbaum C."/>
        </authorList>
    </citation>
    <scope>NUCLEOTIDE SEQUENCE [LARGE SCALE GENOMIC DNA]</scope>
    <source>
        <strain evidence="2">T30-4</strain>
    </source>
</reference>
<dbReference type="EMBL" id="DS028221">
    <property type="protein sequence ID" value="EEY52983.1"/>
    <property type="molecule type" value="Genomic_DNA"/>
</dbReference>
<dbReference type="HOGENOM" id="CLU_2983215_0_0_1"/>
<gene>
    <name evidence="1" type="ORF">PITG_19566</name>
</gene>
<dbReference type="KEGG" id="pif:PITG_19566"/>
<organism evidence="1 2">
    <name type="scientific">Phytophthora infestans (strain T30-4)</name>
    <name type="common">Potato late blight agent</name>
    <dbReference type="NCBI Taxonomy" id="403677"/>
    <lineage>
        <taxon>Eukaryota</taxon>
        <taxon>Sar</taxon>
        <taxon>Stramenopiles</taxon>
        <taxon>Oomycota</taxon>
        <taxon>Peronosporomycetes</taxon>
        <taxon>Peronosporales</taxon>
        <taxon>Peronosporaceae</taxon>
        <taxon>Phytophthora</taxon>
    </lineage>
</organism>
<dbReference type="InParanoid" id="D0P0L7"/>
<evidence type="ECO:0000313" key="2">
    <source>
        <dbReference type="Proteomes" id="UP000006643"/>
    </source>
</evidence>
<protein>
    <submittedName>
        <fullName evidence="1">Uncharacterized protein</fullName>
    </submittedName>
</protein>